<dbReference type="Pfam" id="PF06985">
    <property type="entry name" value="HET"/>
    <property type="match status" value="1"/>
</dbReference>
<accession>A0A9N9GKI7</accession>
<evidence type="ECO:0000313" key="4">
    <source>
        <dbReference type="Proteomes" id="UP000789831"/>
    </source>
</evidence>
<proteinExistence type="predicted"/>
<dbReference type="Gene3D" id="3.80.10.10">
    <property type="entry name" value="Ribonuclease Inhibitor"/>
    <property type="match status" value="1"/>
</dbReference>
<protein>
    <submittedName>
        <fullName evidence="3">5800_t:CDS:1</fullName>
    </submittedName>
</protein>
<reference evidence="3" key="1">
    <citation type="submission" date="2021-06" db="EMBL/GenBank/DDBJ databases">
        <authorList>
            <person name="Kallberg Y."/>
            <person name="Tangrot J."/>
            <person name="Rosling A."/>
        </authorList>
    </citation>
    <scope>NUCLEOTIDE SEQUENCE</scope>
    <source>
        <strain evidence="3">MT106</strain>
    </source>
</reference>
<dbReference type="PROSITE" id="PS51450">
    <property type="entry name" value="LRR"/>
    <property type="match status" value="2"/>
</dbReference>
<feature type="compositionally biased region" description="Polar residues" evidence="1">
    <location>
        <begin position="7"/>
        <end position="18"/>
    </location>
</feature>
<dbReference type="OrthoDB" id="2958217at2759"/>
<evidence type="ECO:0000256" key="1">
    <source>
        <dbReference type="SAM" id="MobiDB-lite"/>
    </source>
</evidence>
<evidence type="ECO:0000313" key="3">
    <source>
        <dbReference type="EMBL" id="CAG8608389.1"/>
    </source>
</evidence>
<dbReference type="PANTHER" id="PTHR33112">
    <property type="entry name" value="DOMAIN PROTEIN, PUTATIVE-RELATED"/>
    <property type="match status" value="1"/>
</dbReference>
<dbReference type="AlphaFoldDB" id="A0A9N9GKI7"/>
<dbReference type="PANTHER" id="PTHR33112:SF12">
    <property type="entry name" value="HETEROKARYON INCOMPATIBILITY DOMAIN-CONTAINING PROTEIN"/>
    <property type="match status" value="1"/>
</dbReference>
<feature type="region of interest" description="Disordered" evidence="1">
    <location>
        <begin position="1"/>
        <end position="22"/>
    </location>
</feature>
<organism evidence="3 4">
    <name type="scientific">Ambispora gerdemannii</name>
    <dbReference type="NCBI Taxonomy" id="144530"/>
    <lineage>
        <taxon>Eukaryota</taxon>
        <taxon>Fungi</taxon>
        <taxon>Fungi incertae sedis</taxon>
        <taxon>Mucoromycota</taxon>
        <taxon>Glomeromycotina</taxon>
        <taxon>Glomeromycetes</taxon>
        <taxon>Archaeosporales</taxon>
        <taxon>Ambisporaceae</taxon>
        <taxon>Ambispora</taxon>
    </lineage>
</organism>
<dbReference type="SUPFAM" id="SSF52058">
    <property type="entry name" value="L domain-like"/>
    <property type="match status" value="1"/>
</dbReference>
<feature type="domain" description="Heterokaryon incompatibility" evidence="2">
    <location>
        <begin position="392"/>
        <end position="460"/>
    </location>
</feature>
<name>A0A9N9GKI7_9GLOM</name>
<dbReference type="InterPro" id="IPR010730">
    <property type="entry name" value="HET"/>
</dbReference>
<keyword evidence="4" id="KW-1185">Reference proteome</keyword>
<sequence>MVGDFQNGLNDYVENQRNNSDKAQLRSQISSLEQNLNKTPTQQADLTKKKEKLQELEKALTKSLPLSTQISILEREIKSLASKSTRTQVEEALLTSKKKQLAELLKKQNNSDANSTKPSDKTAFYIGLGMGGVFLILDKYLDYDLAYYCKSKQLAPAEVKDSLKYRYKLAQELQSTQAYLDFFYPLTNRSKIKKLDFIEKDLTGDLNLTGFDNLTELDCFRSNLTNLDLSDCSSLTKLDCSDNKLTNLNFINTLPCPEKLTNLNINSNKITSNLTPLSKLVNLQALNLFNNSSLATSLAPLQHCLKLEGLGISSTNLTPDLQYLPLTSHPELMQQAGKKKVVDNNDYRQSELKTVITTPKYLTEHSKSTTEPVTTSEQAITQKLPFRLYNIEKNKIEKTEGKVAIEACKQLGINYLWMDQLCINQANTKESIEEKNQEIPKMRQYYGNASAALIAIDDNVKEE</sequence>
<dbReference type="EMBL" id="CAJVPL010002367">
    <property type="protein sequence ID" value="CAG8608389.1"/>
    <property type="molecule type" value="Genomic_DNA"/>
</dbReference>
<dbReference type="InterPro" id="IPR001611">
    <property type="entry name" value="Leu-rich_rpt"/>
</dbReference>
<comment type="caution">
    <text evidence="3">The sequence shown here is derived from an EMBL/GenBank/DDBJ whole genome shotgun (WGS) entry which is preliminary data.</text>
</comment>
<gene>
    <name evidence="3" type="ORF">AGERDE_LOCUS9463</name>
</gene>
<evidence type="ECO:0000259" key="2">
    <source>
        <dbReference type="Pfam" id="PF06985"/>
    </source>
</evidence>
<dbReference type="Proteomes" id="UP000789831">
    <property type="component" value="Unassembled WGS sequence"/>
</dbReference>
<dbReference type="InterPro" id="IPR032675">
    <property type="entry name" value="LRR_dom_sf"/>
</dbReference>